<accession>A0A8W7P0I5</accession>
<proteinExistence type="predicted"/>
<name>A0A8W7P0I5_ANOCL</name>
<organism evidence="1">
    <name type="scientific">Anopheles coluzzii</name>
    <name type="common">African malaria mosquito</name>
    <dbReference type="NCBI Taxonomy" id="1518534"/>
    <lineage>
        <taxon>Eukaryota</taxon>
        <taxon>Metazoa</taxon>
        <taxon>Ecdysozoa</taxon>
        <taxon>Arthropoda</taxon>
        <taxon>Hexapoda</taxon>
        <taxon>Insecta</taxon>
        <taxon>Pterygota</taxon>
        <taxon>Neoptera</taxon>
        <taxon>Endopterygota</taxon>
        <taxon>Diptera</taxon>
        <taxon>Nematocera</taxon>
        <taxon>Culicoidea</taxon>
        <taxon>Culicidae</taxon>
        <taxon>Anophelinae</taxon>
        <taxon>Anopheles</taxon>
    </lineage>
</organism>
<protein>
    <submittedName>
        <fullName evidence="1">Uncharacterized protein</fullName>
    </submittedName>
</protein>
<dbReference type="AlphaFoldDB" id="A0A8W7P0I5"/>
<sequence>MKWISDDSRRFRAIPGDSGRFWTIPGDSGRFRAIPGDSEGFRAIPSDSGPGFQTIPDGSNDSARFRRFRRFQTIPDDSGRFRLVGLNLSFGTGCSVLCSAWPSIRFCLELFWVRRISTEWLKGGRQSKCNLPAI</sequence>
<dbReference type="Proteomes" id="UP000075882">
    <property type="component" value="Unassembled WGS sequence"/>
</dbReference>
<reference evidence="1" key="1">
    <citation type="submission" date="2022-08" db="UniProtKB">
        <authorList>
            <consortium name="EnsemblMetazoa"/>
        </authorList>
    </citation>
    <scope>IDENTIFICATION</scope>
</reference>
<evidence type="ECO:0000313" key="1">
    <source>
        <dbReference type="EnsemblMetazoa" id="ACOM023167-PA.1"/>
    </source>
</evidence>
<dbReference type="EnsemblMetazoa" id="ACOM023167-RA">
    <property type="protein sequence ID" value="ACOM023167-PA.1"/>
    <property type="gene ID" value="ACOM023167"/>
</dbReference>